<dbReference type="EMBL" id="CM042013">
    <property type="protein sequence ID" value="KAI3738037.1"/>
    <property type="molecule type" value="Genomic_DNA"/>
</dbReference>
<organism evidence="1 2">
    <name type="scientific">Cichorium intybus</name>
    <name type="common">Chicory</name>
    <dbReference type="NCBI Taxonomy" id="13427"/>
    <lineage>
        <taxon>Eukaryota</taxon>
        <taxon>Viridiplantae</taxon>
        <taxon>Streptophyta</taxon>
        <taxon>Embryophyta</taxon>
        <taxon>Tracheophyta</taxon>
        <taxon>Spermatophyta</taxon>
        <taxon>Magnoliopsida</taxon>
        <taxon>eudicotyledons</taxon>
        <taxon>Gunneridae</taxon>
        <taxon>Pentapetalae</taxon>
        <taxon>asterids</taxon>
        <taxon>campanulids</taxon>
        <taxon>Asterales</taxon>
        <taxon>Asteraceae</taxon>
        <taxon>Cichorioideae</taxon>
        <taxon>Cichorieae</taxon>
        <taxon>Cichoriinae</taxon>
        <taxon>Cichorium</taxon>
    </lineage>
</organism>
<gene>
    <name evidence="1" type="ORF">L2E82_28055</name>
</gene>
<keyword evidence="2" id="KW-1185">Reference proteome</keyword>
<dbReference type="Proteomes" id="UP001055811">
    <property type="component" value="Linkage Group LG05"/>
</dbReference>
<comment type="caution">
    <text evidence="1">The sequence shown here is derived from an EMBL/GenBank/DDBJ whole genome shotgun (WGS) entry which is preliminary data.</text>
</comment>
<protein>
    <submittedName>
        <fullName evidence="1">Uncharacterized protein</fullName>
    </submittedName>
</protein>
<name>A0ACB9CUQ1_CICIN</name>
<proteinExistence type="predicted"/>
<sequence>MLILKECAILKEWQNWSTVQNSSHSQRMRDILKEWSKGGKFVLRIEDTDLERSTKESEEAVLGDLSWLALAWDEVPGVGGDYGPYRQSERNDLYKEYAEKLLQSDQLYRCFCSKEVSENLKNKVSAAIEEVWIGKQESTESSSSSTNESSGTKSDKQSADKEKNKQEFGHADSAETIFSKVISGVSSSFQKAKDAKVFDLAKKGYGFVKDELSGSPSKRKRAKAASSQANVERSTRTDIVVMQGHLLFKRMSGFSELVVTKSQEIAVNMQERWETSDHHVVHKLQDSFVLPMRFLDLSSAASTPILKVLIVIALGSFLAFDSVDILGETARKHVNNNQNAILKQLALLSVARPPNLQEWTNRAETFDNPQQFFKVQFVHYDLTCLNSTYVSLNSKMQALLPEAHTKAWETLRAKGLLSEYQPKYNSARAVYRERKKYEELQWTAWKRFLAFESVTYLYHYPDIWFDYATWHAKSGSIDSAIKVYKQSIKTLPGFSNLTELGLKRKDIAAKRMSAVSDFVNLLKLDLETRSFSPRPVHSTGCTLV</sequence>
<reference evidence="2" key="1">
    <citation type="journal article" date="2022" name="Mol. Ecol. Resour.">
        <title>The genomes of chicory, endive, great burdock and yacon provide insights into Asteraceae palaeo-polyploidization history and plant inulin production.</title>
        <authorList>
            <person name="Fan W."/>
            <person name="Wang S."/>
            <person name="Wang H."/>
            <person name="Wang A."/>
            <person name="Jiang F."/>
            <person name="Liu H."/>
            <person name="Zhao H."/>
            <person name="Xu D."/>
            <person name="Zhang Y."/>
        </authorList>
    </citation>
    <scope>NUCLEOTIDE SEQUENCE [LARGE SCALE GENOMIC DNA]</scope>
    <source>
        <strain evidence="2">cv. Punajuju</strain>
    </source>
</reference>
<accession>A0ACB9CUQ1</accession>
<evidence type="ECO:0000313" key="2">
    <source>
        <dbReference type="Proteomes" id="UP001055811"/>
    </source>
</evidence>
<reference evidence="1 2" key="2">
    <citation type="journal article" date="2022" name="Mol. Ecol. Resour.">
        <title>The genomes of chicory, endive, great burdock and yacon provide insights into Asteraceae paleo-polyploidization history and plant inulin production.</title>
        <authorList>
            <person name="Fan W."/>
            <person name="Wang S."/>
            <person name="Wang H."/>
            <person name="Wang A."/>
            <person name="Jiang F."/>
            <person name="Liu H."/>
            <person name="Zhao H."/>
            <person name="Xu D."/>
            <person name="Zhang Y."/>
        </authorList>
    </citation>
    <scope>NUCLEOTIDE SEQUENCE [LARGE SCALE GENOMIC DNA]</scope>
    <source>
        <strain evidence="2">cv. Punajuju</strain>
        <tissue evidence="1">Leaves</tissue>
    </source>
</reference>
<evidence type="ECO:0000313" key="1">
    <source>
        <dbReference type="EMBL" id="KAI3738037.1"/>
    </source>
</evidence>